<proteinExistence type="predicted"/>
<reference evidence="2" key="1">
    <citation type="submission" date="2020-11" db="EMBL/GenBank/DDBJ databases">
        <authorList>
            <consortium name="DOE Joint Genome Institute"/>
            <person name="Ahrendt S."/>
            <person name="Riley R."/>
            <person name="Andreopoulos W."/>
            <person name="Labutti K."/>
            <person name="Pangilinan J."/>
            <person name="Ruiz-Duenas F.J."/>
            <person name="Barrasa J.M."/>
            <person name="Sanchez-Garcia M."/>
            <person name="Camarero S."/>
            <person name="Miyauchi S."/>
            <person name="Serrano A."/>
            <person name="Linde D."/>
            <person name="Babiker R."/>
            <person name="Drula E."/>
            <person name="Ayuso-Fernandez I."/>
            <person name="Pacheco R."/>
            <person name="Padilla G."/>
            <person name="Ferreira P."/>
            <person name="Barriuso J."/>
            <person name="Kellner H."/>
            <person name="Castanera R."/>
            <person name="Alfaro M."/>
            <person name="Ramirez L."/>
            <person name="Pisabarro A.G."/>
            <person name="Kuo A."/>
            <person name="Tritt A."/>
            <person name="Lipzen A."/>
            <person name="He G."/>
            <person name="Yan M."/>
            <person name="Ng V."/>
            <person name="Cullen D."/>
            <person name="Martin F."/>
            <person name="Rosso M.-N."/>
            <person name="Henrissat B."/>
            <person name="Hibbett D."/>
            <person name="Martinez A.T."/>
            <person name="Grigoriev I.V."/>
        </authorList>
    </citation>
    <scope>NUCLEOTIDE SEQUENCE</scope>
    <source>
        <strain evidence="2">ATCC 90797</strain>
    </source>
</reference>
<organism evidence="2 3">
    <name type="scientific">Pleurotus eryngii</name>
    <name type="common">Boletus of the steppes</name>
    <dbReference type="NCBI Taxonomy" id="5323"/>
    <lineage>
        <taxon>Eukaryota</taxon>
        <taxon>Fungi</taxon>
        <taxon>Dikarya</taxon>
        <taxon>Basidiomycota</taxon>
        <taxon>Agaricomycotina</taxon>
        <taxon>Agaricomycetes</taxon>
        <taxon>Agaricomycetidae</taxon>
        <taxon>Agaricales</taxon>
        <taxon>Pleurotineae</taxon>
        <taxon>Pleurotaceae</taxon>
        <taxon>Pleurotus</taxon>
    </lineage>
</organism>
<evidence type="ECO:0000313" key="3">
    <source>
        <dbReference type="Proteomes" id="UP000807025"/>
    </source>
</evidence>
<feature type="compositionally biased region" description="Low complexity" evidence="1">
    <location>
        <begin position="320"/>
        <end position="331"/>
    </location>
</feature>
<gene>
    <name evidence="2" type="ORF">BDN71DRAFT_1446253</name>
</gene>
<evidence type="ECO:0000313" key="2">
    <source>
        <dbReference type="EMBL" id="KAF9496306.1"/>
    </source>
</evidence>
<feature type="compositionally biased region" description="Basic and acidic residues" evidence="1">
    <location>
        <begin position="419"/>
        <end position="428"/>
    </location>
</feature>
<dbReference type="AlphaFoldDB" id="A0A9P6A300"/>
<sequence length="428" mass="45230">MAKNEIPHTPSSYNTEIAAIPLHFQAFAFELAARTGWSFTLLAGGPDPANGGCINTAAVHFGEDMDGNSYGKSALYPKGHLTPFANFLQTVYTQEQCDARALNGTPMATLVSRPEATPFSTTFEPASITKPTGALPPNLLVCKPLEEGVDSMAEPGINTNAGDDGGESLFNLAGSIPGSNAPFWETFDFDGIDHDIPGPSLGLVPQAGYGSLMDELEAPLGVFPNYEEVTSPINNTVHEPQGSGLLQDFFLQPLTAPTPHAMPDAANTPIIAQAQELTNTTPIATPPSPVINANAATGIEPDEDVNQTIASEDAPDEAAETAPDTVASTKTTKSKAKQPRKRKARGTKQKEQPTSAAQEGNAGVATSPDTCASTNSSVLPAKPRRKRKEADDSHLIVNTKRKRIQQSRTEITALTDSLNGKEKDRASS</sequence>
<name>A0A9P6A300_PLEER</name>
<accession>A0A9P6A300</accession>
<feature type="compositionally biased region" description="Basic residues" evidence="1">
    <location>
        <begin position="332"/>
        <end position="347"/>
    </location>
</feature>
<comment type="caution">
    <text evidence="2">The sequence shown here is derived from an EMBL/GenBank/DDBJ whole genome shotgun (WGS) entry which is preliminary data.</text>
</comment>
<feature type="compositionally biased region" description="Polar residues" evidence="1">
    <location>
        <begin position="406"/>
        <end position="418"/>
    </location>
</feature>
<keyword evidence="3" id="KW-1185">Reference proteome</keyword>
<feature type="compositionally biased region" description="Polar residues" evidence="1">
    <location>
        <begin position="367"/>
        <end position="378"/>
    </location>
</feature>
<dbReference type="Proteomes" id="UP000807025">
    <property type="component" value="Unassembled WGS sequence"/>
</dbReference>
<dbReference type="OrthoDB" id="3068096at2759"/>
<dbReference type="EMBL" id="MU154553">
    <property type="protein sequence ID" value="KAF9496306.1"/>
    <property type="molecule type" value="Genomic_DNA"/>
</dbReference>
<evidence type="ECO:0000256" key="1">
    <source>
        <dbReference type="SAM" id="MobiDB-lite"/>
    </source>
</evidence>
<feature type="region of interest" description="Disordered" evidence="1">
    <location>
        <begin position="312"/>
        <end position="428"/>
    </location>
</feature>
<protein>
    <submittedName>
        <fullName evidence="2">Uncharacterized protein</fullName>
    </submittedName>
</protein>